<keyword evidence="2" id="KW-0680">Restriction system</keyword>
<dbReference type="PANTHER" id="PTHR30408">
    <property type="entry name" value="TYPE-1 RESTRICTION ENZYME ECOKI SPECIFICITY PROTEIN"/>
    <property type="match status" value="1"/>
</dbReference>
<accession>A0A1M6RAI2</accession>
<dbReference type="GO" id="GO:0009307">
    <property type="term" value="P:DNA restriction-modification system"/>
    <property type="evidence" value="ECO:0007669"/>
    <property type="project" value="UniProtKB-KW"/>
</dbReference>
<dbReference type="STRING" id="1121421.SAMN02745123_01389"/>
<comment type="similarity">
    <text evidence="1">Belongs to the type-I restriction system S methylase family.</text>
</comment>
<evidence type="ECO:0000256" key="3">
    <source>
        <dbReference type="ARBA" id="ARBA00023125"/>
    </source>
</evidence>
<evidence type="ECO:0000256" key="2">
    <source>
        <dbReference type="ARBA" id="ARBA00022747"/>
    </source>
</evidence>
<keyword evidence="6" id="KW-1185">Reference proteome</keyword>
<dbReference type="CDD" id="cd17246">
    <property type="entry name" value="RMtype1_S_SonII-TRD2-CR2_like"/>
    <property type="match status" value="1"/>
</dbReference>
<evidence type="ECO:0000259" key="4">
    <source>
        <dbReference type="Pfam" id="PF01420"/>
    </source>
</evidence>
<dbReference type="InterPro" id="IPR000055">
    <property type="entry name" value="Restrct_endonuc_typeI_TRD"/>
</dbReference>
<dbReference type="GO" id="GO:0003677">
    <property type="term" value="F:DNA binding"/>
    <property type="evidence" value="ECO:0007669"/>
    <property type="project" value="UniProtKB-KW"/>
</dbReference>
<evidence type="ECO:0000313" key="6">
    <source>
        <dbReference type="Proteomes" id="UP000183997"/>
    </source>
</evidence>
<evidence type="ECO:0000313" key="5">
    <source>
        <dbReference type="EMBL" id="SHK29483.1"/>
    </source>
</evidence>
<dbReference type="Proteomes" id="UP000183997">
    <property type="component" value="Unassembled WGS sequence"/>
</dbReference>
<dbReference type="Pfam" id="PF01420">
    <property type="entry name" value="Methylase_S"/>
    <property type="match status" value="2"/>
</dbReference>
<dbReference type="AlphaFoldDB" id="A0A1M6RAI2"/>
<dbReference type="CDD" id="cd17291">
    <property type="entry name" value="RMtype1_S_MgeORF438P-TRD-CR_like"/>
    <property type="match status" value="1"/>
</dbReference>
<dbReference type="SUPFAM" id="SSF116734">
    <property type="entry name" value="DNA methylase specificity domain"/>
    <property type="match status" value="2"/>
</dbReference>
<dbReference type="Gene3D" id="1.10.287.1120">
    <property type="entry name" value="Bipartite methylase S protein"/>
    <property type="match status" value="1"/>
</dbReference>
<dbReference type="OrthoDB" id="9811611at2"/>
<dbReference type="PANTHER" id="PTHR30408:SF13">
    <property type="entry name" value="TYPE I RESTRICTION ENZYME HINDI SPECIFICITY SUBUNIT"/>
    <property type="match status" value="1"/>
</dbReference>
<name>A0A1M6RAI2_9FIRM</name>
<gene>
    <name evidence="5" type="ORF">SAMN02745123_01389</name>
</gene>
<dbReference type="RefSeq" id="WP_072912302.1">
    <property type="nucleotide sequence ID" value="NZ_FRAR01000010.1"/>
</dbReference>
<keyword evidence="3" id="KW-0238">DNA-binding</keyword>
<dbReference type="Gene3D" id="3.90.220.20">
    <property type="entry name" value="DNA methylase specificity domains"/>
    <property type="match status" value="2"/>
</dbReference>
<feature type="domain" description="Type I restriction modification DNA specificity" evidence="4">
    <location>
        <begin position="61"/>
        <end position="178"/>
    </location>
</feature>
<evidence type="ECO:0000256" key="1">
    <source>
        <dbReference type="ARBA" id="ARBA00010923"/>
    </source>
</evidence>
<dbReference type="EMBL" id="FRAR01000010">
    <property type="protein sequence ID" value="SHK29483.1"/>
    <property type="molecule type" value="Genomic_DNA"/>
</dbReference>
<reference evidence="6" key="1">
    <citation type="submission" date="2016-11" db="EMBL/GenBank/DDBJ databases">
        <authorList>
            <person name="Varghese N."/>
            <person name="Submissions S."/>
        </authorList>
    </citation>
    <scope>NUCLEOTIDE SEQUENCE [LARGE SCALE GENOMIC DNA]</scope>
    <source>
        <strain evidence="6">DSM 10349</strain>
    </source>
</reference>
<protein>
    <submittedName>
        <fullName evidence="5">Type I restriction enzyme, S subunit</fullName>
    </submittedName>
</protein>
<proteinExistence type="inferred from homology"/>
<sequence length="369" mass="41606">MSDVTLSSVCVDIFDCEHKTAPTSQSGYPSIRTPNIGRGFIIFNDLNLVDEDTYKAWTRRAVPQKDDIIFAREAPVGNAIIIPENFYPCLGQRTVLIRPNSDIVNPRYLLYSLLGNEMQAQIHSLTNGATVHHLNVKDIKNLKIINFHERAEQDKIAEMITVYDNLIENNNRRIAILEKMAQKLYRNESLKSETTCLLGELVRFRRGKTITKATISEGNVPVVAGGIQPAYYHNRANAKAPVLTVSASGANAGYVNLYHADIWASDCSFIDINDTENVYYFYVAMKDLQNQITFMQRGSAQPHVYPDDISRLEIPALSRELVDNLNKILTDIFNSIGNLKSKNEVLHKTRDHLLPRLISGDIDVSKIEL</sequence>
<dbReference type="InterPro" id="IPR044946">
    <property type="entry name" value="Restrct_endonuc_typeI_TRD_sf"/>
</dbReference>
<dbReference type="InterPro" id="IPR052021">
    <property type="entry name" value="Type-I_RS_S_subunit"/>
</dbReference>
<feature type="domain" description="Type I restriction modification DNA specificity" evidence="4">
    <location>
        <begin position="198"/>
        <end position="315"/>
    </location>
</feature>
<organism evidence="5 6">
    <name type="scientific">Desulforamulus aeronauticus DSM 10349</name>
    <dbReference type="NCBI Taxonomy" id="1121421"/>
    <lineage>
        <taxon>Bacteria</taxon>
        <taxon>Bacillati</taxon>
        <taxon>Bacillota</taxon>
        <taxon>Clostridia</taxon>
        <taxon>Eubacteriales</taxon>
        <taxon>Peptococcaceae</taxon>
        <taxon>Desulforamulus</taxon>
    </lineage>
</organism>